<dbReference type="Proteomes" id="UP001163321">
    <property type="component" value="Chromosome 1"/>
</dbReference>
<proteinExistence type="predicted"/>
<comment type="caution">
    <text evidence="1">The sequence shown here is derived from an EMBL/GenBank/DDBJ whole genome shotgun (WGS) entry which is preliminary data.</text>
</comment>
<protein>
    <submittedName>
        <fullName evidence="1">Uncharacterized protein</fullName>
    </submittedName>
</protein>
<organism evidence="1 2">
    <name type="scientific">Peronosclerospora sorghi</name>
    <dbReference type="NCBI Taxonomy" id="230839"/>
    <lineage>
        <taxon>Eukaryota</taxon>
        <taxon>Sar</taxon>
        <taxon>Stramenopiles</taxon>
        <taxon>Oomycota</taxon>
        <taxon>Peronosporomycetes</taxon>
        <taxon>Peronosporales</taxon>
        <taxon>Peronosporaceae</taxon>
        <taxon>Peronosclerospora</taxon>
    </lineage>
</organism>
<evidence type="ECO:0000313" key="1">
    <source>
        <dbReference type="EMBL" id="KAI9922704.1"/>
    </source>
</evidence>
<name>A0ACC0WV01_9STRA</name>
<sequence length="1025" mass="111783">MGKLINGEDMKETSTLKHRVDSIDEQHDGSRKARRNPLATSMTPPASVRASMDFTGPLNALSTSRTNRLIAVGGRDGPSVSSFSCLLFESKSLSSSSSRSFATVLKVVALEASGFTEKRNLRVVGRPSLNFSTNDIRWHPHLDSVLATAATNGAVVIWNLERDGYKHVQERVLHGHRRAVNRICWHTSDWNVLISGSQDGTVKLWDKRAGKVVATYHPKSESVRDVRTSPFHATHFAAAFENGIVQVWDLRKHAQPLVKFTAHKGLVLSLDWHPTQANVLASGGRDRYVKIWTLSDVRQPRQTIQTIASVGRVAWRPSVLTHVATSASLMDNSIHVWETTRPFIPLASMKGHVDIASGIAWLDTPVRTSTHGASSSDVPGDADGHQYWQHVLACSKDGTLKLHALADAFKPHASLRTTALALNSSGHVAFSHDYIDRSCASLQLHRHVPATTSSTLFTVAHVSSASPSSKAGTTGTPKSPRAYPASLDDATASFFGTGPSLPPKPLPRSSSSSTSLVGLAPTAGAASGSSTGAFLGPTSPVRDGHFVAVSRASTLASPHRRPPVPRALVNLVTLQSVLGAHDLAQIFHGDERAYVYAEHHVAALRTHFPNGQYLSESFGFDEQAFRFLAKHYRLFPPRGDRVRPSLDDPRPAYEDMYATNALAAFVAGQTQVAQMWRILQVLYTPQDVERADKRPNEGIKREHEDTRVEPAGSCTQTPRTYKHNASETTMLLEQLDHVNPQAMEAFASYPCHPVEPRDGTEAASGVASVPGPSSLIQNGSAVRGDLGHVRRQVLKEVLEYATALGDVQTSVAISVVVGTVTNVEQVMGKAWMQQIAMHYIDLLHQLQLYTSANELVVHCTDPSIRQMNMKSTSVSFNCARCAHPLEAGCRQKEGPASVRLCANCNHAATLFNYPSAVSTSGVLCVHMAVTWTISRNGLHARHCVRLDVPITARSRRSPSKEKIPWCLKVRPLVFFAVLSHRLVPPKPCLSLSCRPDPTDPSESNVRCPLLFGTHSMLKQQLSCKN</sequence>
<gene>
    <name evidence="1" type="ORF">PsorP6_000681</name>
</gene>
<reference evidence="1 2" key="1">
    <citation type="journal article" date="2022" name="bioRxiv">
        <title>The genome of the oomycete Peronosclerospora sorghi, a cosmopolitan pathogen of maize and sorghum, is inflated with dispersed pseudogenes.</title>
        <authorList>
            <person name="Fletcher K."/>
            <person name="Martin F."/>
            <person name="Isakeit T."/>
            <person name="Cavanaugh K."/>
            <person name="Magill C."/>
            <person name="Michelmore R."/>
        </authorList>
    </citation>
    <scope>NUCLEOTIDE SEQUENCE [LARGE SCALE GENOMIC DNA]</scope>
    <source>
        <strain evidence="1">P6</strain>
    </source>
</reference>
<dbReference type="EMBL" id="CM047580">
    <property type="protein sequence ID" value="KAI9922704.1"/>
    <property type="molecule type" value="Genomic_DNA"/>
</dbReference>
<accession>A0ACC0WV01</accession>
<evidence type="ECO:0000313" key="2">
    <source>
        <dbReference type="Proteomes" id="UP001163321"/>
    </source>
</evidence>
<keyword evidence="2" id="KW-1185">Reference proteome</keyword>